<organism evidence="1 2">
    <name type="scientific">Peronosclerospora sorghi</name>
    <dbReference type="NCBI Taxonomy" id="230839"/>
    <lineage>
        <taxon>Eukaryota</taxon>
        <taxon>Sar</taxon>
        <taxon>Stramenopiles</taxon>
        <taxon>Oomycota</taxon>
        <taxon>Peronosporomycetes</taxon>
        <taxon>Peronosporales</taxon>
        <taxon>Peronosporaceae</taxon>
        <taxon>Peronosclerospora</taxon>
    </lineage>
</organism>
<evidence type="ECO:0000313" key="2">
    <source>
        <dbReference type="Proteomes" id="UP001163321"/>
    </source>
</evidence>
<name>A0ACC0W5X3_9STRA</name>
<comment type="caution">
    <text evidence="1">The sequence shown here is derived from an EMBL/GenBank/DDBJ whole genome shotgun (WGS) entry which is preliminary data.</text>
</comment>
<reference evidence="1 2" key="1">
    <citation type="journal article" date="2022" name="bioRxiv">
        <title>The genome of the oomycete Peronosclerospora sorghi, a cosmopolitan pathogen of maize and sorghum, is inflated with dispersed pseudogenes.</title>
        <authorList>
            <person name="Fletcher K."/>
            <person name="Martin F."/>
            <person name="Isakeit T."/>
            <person name="Cavanaugh K."/>
            <person name="Magill C."/>
            <person name="Michelmore R."/>
        </authorList>
    </citation>
    <scope>NUCLEOTIDE SEQUENCE [LARGE SCALE GENOMIC DNA]</scope>
    <source>
        <strain evidence="1">P6</strain>
    </source>
</reference>
<dbReference type="EMBL" id="CM047583">
    <property type="protein sequence ID" value="KAI9913353.1"/>
    <property type="molecule type" value="Genomic_DNA"/>
</dbReference>
<keyword evidence="2" id="KW-1185">Reference proteome</keyword>
<accession>A0ACC0W5X3</accession>
<proteinExistence type="predicted"/>
<evidence type="ECO:0000313" key="1">
    <source>
        <dbReference type="EMBL" id="KAI9913353.1"/>
    </source>
</evidence>
<dbReference type="Proteomes" id="UP001163321">
    <property type="component" value="Chromosome 4"/>
</dbReference>
<sequence>MRLRRPTSCRAPIQTLKEGVLLDRLHTFHLKHARFPRAQALLDVSLQQLLENGMGVRTKPLGQRKLRQSTALE</sequence>
<gene>
    <name evidence="1" type="ORF">PsorP6_005578</name>
</gene>
<protein>
    <submittedName>
        <fullName evidence="1">Uncharacterized protein</fullName>
    </submittedName>
</protein>